<feature type="transmembrane region" description="Helical" evidence="5">
    <location>
        <begin position="116"/>
        <end position="134"/>
    </location>
</feature>
<organism evidence="7 8">
    <name type="scientific">Crenobacter caeni</name>
    <dbReference type="NCBI Taxonomy" id="2705474"/>
    <lineage>
        <taxon>Bacteria</taxon>
        <taxon>Pseudomonadati</taxon>
        <taxon>Pseudomonadota</taxon>
        <taxon>Betaproteobacteria</taxon>
        <taxon>Neisseriales</taxon>
        <taxon>Neisseriaceae</taxon>
        <taxon>Crenobacter</taxon>
    </lineage>
</organism>
<dbReference type="Pfam" id="PF13515">
    <property type="entry name" value="FUSC_2"/>
    <property type="match status" value="1"/>
</dbReference>
<feature type="transmembrane region" description="Helical" evidence="5">
    <location>
        <begin position="140"/>
        <end position="161"/>
    </location>
</feature>
<feature type="domain" description="Integral membrane bound transporter" evidence="6">
    <location>
        <begin position="34"/>
        <end position="157"/>
    </location>
</feature>
<reference evidence="7 8" key="1">
    <citation type="submission" date="2020-02" db="EMBL/GenBank/DDBJ databases">
        <authorList>
            <person name="Yang Z."/>
        </authorList>
    </citation>
    <scope>NUCLEOTIDE SEQUENCE [LARGE SCALE GENOMIC DNA]</scope>
    <source>
        <strain evidence="7 8">HX-7-9</strain>
    </source>
</reference>
<comment type="caution">
    <text evidence="7">The sequence shown here is derived from an EMBL/GenBank/DDBJ whole genome shotgun (WGS) entry which is preliminary data.</text>
</comment>
<dbReference type="AlphaFoldDB" id="A0A6B2KVS6"/>
<comment type="subcellular location">
    <subcellularLocation>
        <location evidence="1">Membrane</location>
        <topology evidence="1">Multi-pass membrane protein</topology>
    </subcellularLocation>
</comment>
<dbReference type="EMBL" id="JAAGAA010000023">
    <property type="protein sequence ID" value="NDV14346.1"/>
    <property type="molecule type" value="Genomic_DNA"/>
</dbReference>
<dbReference type="InterPro" id="IPR049453">
    <property type="entry name" value="Memb_transporter_dom"/>
</dbReference>
<evidence type="ECO:0000256" key="5">
    <source>
        <dbReference type="SAM" id="Phobius"/>
    </source>
</evidence>
<proteinExistence type="predicted"/>
<sequence>MAAFMLARLDWKAALRIVLVVALANGGGNLLGSLIPNASPATGGMWASISGIVVLQATHGEAGSAAFKRVLGTLIGAVLSWLYLDFFPVAWPGVLVCLFLTVLVCQGLRVPDNGRLGCITVLVVLVVAELHPSLPPLANAGLRFTESTLGSLVALLVAWLWPYPAGR</sequence>
<evidence type="ECO:0000256" key="2">
    <source>
        <dbReference type="ARBA" id="ARBA00022692"/>
    </source>
</evidence>
<keyword evidence="2 5" id="KW-0812">Transmembrane</keyword>
<dbReference type="GO" id="GO:0016020">
    <property type="term" value="C:membrane"/>
    <property type="evidence" value="ECO:0007669"/>
    <property type="project" value="UniProtKB-SubCell"/>
</dbReference>
<name>A0A6B2KVS6_9NEIS</name>
<gene>
    <name evidence="7" type="ORF">GZH52_16435</name>
</gene>
<evidence type="ECO:0000256" key="3">
    <source>
        <dbReference type="ARBA" id="ARBA00022989"/>
    </source>
</evidence>
<keyword evidence="4 5" id="KW-0472">Membrane</keyword>
<evidence type="ECO:0000256" key="4">
    <source>
        <dbReference type="ARBA" id="ARBA00023136"/>
    </source>
</evidence>
<evidence type="ECO:0000256" key="1">
    <source>
        <dbReference type="ARBA" id="ARBA00004141"/>
    </source>
</evidence>
<keyword evidence="8" id="KW-1185">Reference proteome</keyword>
<feature type="transmembrane region" description="Helical" evidence="5">
    <location>
        <begin position="90"/>
        <end position="109"/>
    </location>
</feature>
<accession>A0A6B2KVS6</accession>
<dbReference type="RefSeq" id="WP_163317999.1">
    <property type="nucleotide sequence ID" value="NZ_JAAGAA010000023.1"/>
</dbReference>
<evidence type="ECO:0000313" key="8">
    <source>
        <dbReference type="Proteomes" id="UP000482578"/>
    </source>
</evidence>
<dbReference type="Proteomes" id="UP000482578">
    <property type="component" value="Unassembled WGS sequence"/>
</dbReference>
<keyword evidence="3 5" id="KW-1133">Transmembrane helix</keyword>
<evidence type="ECO:0000313" key="7">
    <source>
        <dbReference type="EMBL" id="NDV14346.1"/>
    </source>
</evidence>
<protein>
    <recommendedName>
        <fullName evidence="6">Integral membrane bound transporter domain-containing protein</fullName>
    </recommendedName>
</protein>
<evidence type="ECO:0000259" key="6">
    <source>
        <dbReference type="Pfam" id="PF13515"/>
    </source>
</evidence>